<dbReference type="AlphaFoldDB" id="H8G3K0"/>
<dbReference type="HOGENOM" id="CLU_017999_1_1_11"/>
<dbReference type="Gene3D" id="1.20.1740.10">
    <property type="entry name" value="Amino acid/polyamine transporter I"/>
    <property type="match status" value="1"/>
</dbReference>
<feature type="compositionally biased region" description="Basic residues" evidence="5">
    <location>
        <begin position="643"/>
        <end position="654"/>
    </location>
</feature>
<feature type="transmembrane region" description="Helical" evidence="6">
    <location>
        <begin position="63"/>
        <end position="84"/>
    </location>
</feature>
<dbReference type="InterPro" id="IPR053153">
    <property type="entry name" value="APC_K+_Transporter"/>
</dbReference>
<name>H8G3K0_9PSEU</name>
<proteinExistence type="predicted"/>
<dbReference type="InterPro" id="IPR002293">
    <property type="entry name" value="AA/rel_permease1"/>
</dbReference>
<dbReference type="OrthoDB" id="9759676at2"/>
<evidence type="ECO:0000256" key="5">
    <source>
        <dbReference type="SAM" id="MobiDB-lite"/>
    </source>
</evidence>
<feature type="compositionally biased region" description="Basic and acidic residues" evidence="5">
    <location>
        <begin position="658"/>
        <end position="672"/>
    </location>
</feature>
<evidence type="ECO:0008006" key="9">
    <source>
        <dbReference type="Google" id="ProtNLM"/>
    </source>
</evidence>
<feature type="transmembrane region" description="Helical" evidence="6">
    <location>
        <begin position="173"/>
        <end position="198"/>
    </location>
</feature>
<keyword evidence="8" id="KW-1185">Reference proteome</keyword>
<evidence type="ECO:0000256" key="4">
    <source>
        <dbReference type="ARBA" id="ARBA00023136"/>
    </source>
</evidence>
<dbReference type="GO" id="GO:0016020">
    <property type="term" value="C:membrane"/>
    <property type="evidence" value="ECO:0007669"/>
    <property type="project" value="UniProtKB-SubCell"/>
</dbReference>
<dbReference type="RefSeq" id="WP_005439426.1">
    <property type="nucleotide sequence ID" value="NZ_CM001466.1"/>
</dbReference>
<feature type="transmembrane region" description="Helical" evidence="6">
    <location>
        <begin position="118"/>
        <end position="144"/>
    </location>
</feature>
<feature type="transmembrane region" description="Helical" evidence="6">
    <location>
        <begin position="370"/>
        <end position="390"/>
    </location>
</feature>
<feature type="transmembrane region" description="Helical" evidence="6">
    <location>
        <begin position="441"/>
        <end position="459"/>
    </location>
</feature>
<dbReference type="PANTHER" id="PTHR47704">
    <property type="entry name" value="POTASSIUM TRANSPORTER KIMA"/>
    <property type="match status" value="1"/>
</dbReference>
<sequence>MSKFATAMKRVLLGRPFRSDRLPRTLLPKRIALPVFASDPMSSVAYAPEQILLMLSVAGASSYVYSPWIGLVVALVMVVVIAAYRQNVRAYTSGGGAYAVATANHGARVGLAVGAALLVDYVLTVAVSTASAAATIGSAVPYVAEHRVDFAVAAIVVLAAMNLRGVRESGRLFAIPVYAFVVGILGMVAWGVVRTFLLGDELRAESAGFQVVEEPEQLAGLGFVFLLLRAFSSGSAALTGVEAIANGVPAFRKPKGRNAATTLLFLGLLAIPMFLGLLFLADASGVVLADDPQRQLINAPEGYEQKTLIAQVAGAVFSGFTPGVWYVVFFTGLVLVFAANTAFNGFPVLGSILAQDRFLPRQLHTRGDRLAFSNGILVLAGFAIALVIVFDAQVTALIHLYIVGVFVAFVASQSGMIRHWSRELRGEEDPAARARMRRAQAINAVGLVLTAAVLVVILVTKFLAGAWISIAAMAFFYVLMRAIRRHYDRVAAEIAATGEEVTLPARNHAIVLVSQLHKPALRALAYAKATRPDVLEAVTVNVDEDETRALMREWEKRRISMPLKVVESPYREITKPVLDYVRRVRGDQPRNVVTVFIPEYVVGRWWEQLLHNQSALRLKTRLLFQPRVMVTSVPWQLESSHRATTRAARRRRRPVVGDVRRGFHTGEADRTASARGKGARS</sequence>
<evidence type="ECO:0000256" key="6">
    <source>
        <dbReference type="SAM" id="Phobius"/>
    </source>
</evidence>
<evidence type="ECO:0000256" key="1">
    <source>
        <dbReference type="ARBA" id="ARBA00004141"/>
    </source>
</evidence>
<dbReference type="Proteomes" id="UP000004705">
    <property type="component" value="Chromosome"/>
</dbReference>
<keyword evidence="3 6" id="KW-1133">Transmembrane helix</keyword>
<feature type="transmembrane region" description="Helical" evidence="6">
    <location>
        <begin position="465"/>
        <end position="483"/>
    </location>
</feature>
<feature type="transmembrane region" description="Helical" evidence="6">
    <location>
        <begin position="324"/>
        <end position="349"/>
    </location>
</feature>
<feature type="transmembrane region" description="Helical" evidence="6">
    <location>
        <begin position="218"/>
        <end position="241"/>
    </location>
</feature>
<feature type="transmembrane region" description="Helical" evidence="6">
    <location>
        <begin position="150"/>
        <end position="166"/>
    </location>
</feature>
<organism evidence="7 8">
    <name type="scientific">Saccharomonospora azurea NA-128</name>
    <dbReference type="NCBI Taxonomy" id="882081"/>
    <lineage>
        <taxon>Bacteria</taxon>
        <taxon>Bacillati</taxon>
        <taxon>Actinomycetota</taxon>
        <taxon>Actinomycetes</taxon>
        <taxon>Pseudonocardiales</taxon>
        <taxon>Pseudonocardiaceae</taxon>
        <taxon>Saccharomonospora</taxon>
    </lineage>
</organism>
<accession>H8G3K0</accession>
<feature type="transmembrane region" description="Helical" evidence="6">
    <location>
        <begin position="262"/>
        <end position="281"/>
    </location>
</feature>
<dbReference type="Pfam" id="PF13520">
    <property type="entry name" value="AA_permease_2"/>
    <property type="match status" value="1"/>
</dbReference>
<dbReference type="GO" id="GO:0022857">
    <property type="term" value="F:transmembrane transporter activity"/>
    <property type="evidence" value="ECO:0007669"/>
    <property type="project" value="InterPro"/>
</dbReference>
<evidence type="ECO:0000313" key="7">
    <source>
        <dbReference type="EMBL" id="EHY88058.1"/>
    </source>
</evidence>
<reference evidence="7 8" key="1">
    <citation type="journal article" date="2012" name="Stand. Genomic Sci.">
        <title>Genome sequence of the soil bacterium Saccharomonospora azurea type strain (NA-128(T)).</title>
        <authorList>
            <person name="Klenk H.P."/>
            <person name="Held B."/>
            <person name="Lucas S."/>
            <person name="Lapidus A."/>
            <person name="Copeland A."/>
            <person name="Hammon N."/>
            <person name="Pitluck S."/>
            <person name="Goodwin L.A."/>
            <person name="Han C."/>
            <person name="Tapia R."/>
            <person name="Brambilla E.M."/>
            <person name="Potter G."/>
            <person name="Land M."/>
            <person name="Ivanova N."/>
            <person name="Rohde M."/>
            <person name="Goker M."/>
            <person name="Detter J.C."/>
            <person name="Kyrpides N.C."/>
            <person name="Woyke T."/>
        </authorList>
    </citation>
    <scope>NUCLEOTIDE SEQUENCE [LARGE SCALE GENOMIC DNA]</scope>
    <source>
        <strain evidence="7 8">NA-128</strain>
    </source>
</reference>
<comment type="subcellular location">
    <subcellularLocation>
        <location evidence="1">Membrane</location>
        <topology evidence="1">Multi-pass membrane protein</topology>
    </subcellularLocation>
</comment>
<dbReference type="EMBL" id="CM001466">
    <property type="protein sequence ID" value="EHY88058.1"/>
    <property type="molecule type" value="Genomic_DNA"/>
</dbReference>
<evidence type="ECO:0000256" key="2">
    <source>
        <dbReference type="ARBA" id="ARBA00022692"/>
    </source>
</evidence>
<protein>
    <recommendedName>
        <fullName evidence="9">Amino acid transporter</fullName>
    </recommendedName>
</protein>
<feature type="transmembrane region" description="Helical" evidence="6">
    <location>
        <begin position="396"/>
        <end position="420"/>
    </location>
</feature>
<keyword evidence="2 6" id="KW-0812">Transmembrane</keyword>
<evidence type="ECO:0000256" key="3">
    <source>
        <dbReference type="ARBA" id="ARBA00022989"/>
    </source>
</evidence>
<dbReference type="PANTHER" id="PTHR47704:SF1">
    <property type="entry name" value="POTASSIUM TRANSPORTER KIMA"/>
    <property type="match status" value="1"/>
</dbReference>
<evidence type="ECO:0000313" key="8">
    <source>
        <dbReference type="Proteomes" id="UP000004705"/>
    </source>
</evidence>
<feature type="region of interest" description="Disordered" evidence="5">
    <location>
        <begin position="641"/>
        <end position="681"/>
    </location>
</feature>
<gene>
    <name evidence="7" type="ORF">SacazDRAFT_01122</name>
</gene>
<keyword evidence="4 6" id="KW-0472">Membrane</keyword>